<comment type="pathway">
    <text evidence="1">Polyol metabolism; glycerol degradation via glycerol kinase pathway; sn-glycerol 3-phosphate from glycerol: step 1/1.</text>
</comment>
<proteinExistence type="inferred from homology"/>
<dbReference type="GO" id="GO:0005829">
    <property type="term" value="C:cytosol"/>
    <property type="evidence" value="ECO:0007669"/>
    <property type="project" value="TreeGrafter"/>
</dbReference>
<evidence type="ECO:0000313" key="15">
    <source>
        <dbReference type="EMBL" id="MBF4160784.1"/>
    </source>
</evidence>
<evidence type="ECO:0000313" key="16">
    <source>
        <dbReference type="Proteomes" id="UP000656804"/>
    </source>
</evidence>
<keyword evidence="6 12" id="KW-0418">Kinase</keyword>
<comment type="caution">
    <text evidence="15">The sequence shown here is derived from an EMBL/GenBank/DDBJ whole genome shotgun (WGS) entry which is preliminary data.</text>
</comment>
<comment type="catalytic activity">
    <reaction evidence="10">
        <text>glycerol + ATP = sn-glycerol 3-phosphate + ADP + H(+)</text>
        <dbReference type="Rhea" id="RHEA:21644"/>
        <dbReference type="ChEBI" id="CHEBI:15378"/>
        <dbReference type="ChEBI" id="CHEBI:17754"/>
        <dbReference type="ChEBI" id="CHEBI:30616"/>
        <dbReference type="ChEBI" id="CHEBI:57597"/>
        <dbReference type="ChEBI" id="CHEBI:456216"/>
        <dbReference type="EC" id="2.7.1.30"/>
    </reaction>
</comment>
<keyword evidence="16" id="KW-1185">Reference proteome</keyword>
<accession>A0A930UYL2</accession>
<comment type="function">
    <text evidence="11">Key enzyme in the regulation of glycerol uptake and metabolism. Catalyzes the phosphorylation of glycerol to yield sn-glycerol 3-phosphate.</text>
</comment>
<dbReference type="PROSITE" id="PS00445">
    <property type="entry name" value="FGGY_KINASES_2"/>
    <property type="match status" value="1"/>
</dbReference>
<dbReference type="Proteomes" id="UP000656804">
    <property type="component" value="Unassembled WGS sequence"/>
</dbReference>
<dbReference type="GO" id="GO:0004370">
    <property type="term" value="F:glycerol kinase activity"/>
    <property type="evidence" value="ECO:0007669"/>
    <property type="project" value="UniProtKB-EC"/>
</dbReference>
<evidence type="ECO:0000259" key="14">
    <source>
        <dbReference type="Pfam" id="PF02782"/>
    </source>
</evidence>
<dbReference type="PANTHER" id="PTHR10196:SF69">
    <property type="entry name" value="GLYCEROL KINASE"/>
    <property type="match status" value="1"/>
</dbReference>
<feature type="domain" description="Carbohydrate kinase FGGY C-terminal" evidence="14">
    <location>
        <begin position="263"/>
        <end position="452"/>
    </location>
</feature>
<evidence type="ECO:0000256" key="6">
    <source>
        <dbReference type="ARBA" id="ARBA00022777"/>
    </source>
</evidence>
<dbReference type="NCBIfam" id="NF000756">
    <property type="entry name" value="PRK00047.1"/>
    <property type="match status" value="1"/>
</dbReference>
<evidence type="ECO:0000256" key="10">
    <source>
        <dbReference type="ARBA" id="ARBA00052101"/>
    </source>
</evidence>
<dbReference type="InterPro" id="IPR018485">
    <property type="entry name" value="FGGY_C"/>
</dbReference>
<dbReference type="Pfam" id="PF02782">
    <property type="entry name" value="FGGY_C"/>
    <property type="match status" value="1"/>
</dbReference>
<dbReference type="GO" id="GO:0005524">
    <property type="term" value="F:ATP binding"/>
    <property type="evidence" value="ECO:0007669"/>
    <property type="project" value="UniProtKB-KW"/>
</dbReference>
<evidence type="ECO:0000256" key="5">
    <source>
        <dbReference type="ARBA" id="ARBA00022741"/>
    </source>
</evidence>
<dbReference type="PIRSF" id="PIRSF000538">
    <property type="entry name" value="GlpK"/>
    <property type="match status" value="1"/>
</dbReference>
<evidence type="ECO:0000256" key="8">
    <source>
        <dbReference type="ARBA" id="ARBA00022840"/>
    </source>
</evidence>
<evidence type="ECO:0000256" key="2">
    <source>
        <dbReference type="ARBA" id="ARBA00009156"/>
    </source>
</evidence>
<keyword evidence="4 12" id="KW-0808">Transferase</keyword>
<dbReference type="FunFam" id="3.30.420.40:FF:000008">
    <property type="entry name" value="Glycerol kinase"/>
    <property type="match status" value="1"/>
</dbReference>
<dbReference type="GO" id="GO:0019563">
    <property type="term" value="P:glycerol catabolic process"/>
    <property type="evidence" value="ECO:0007669"/>
    <property type="project" value="TreeGrafter"/>
</dbReference>
<dbReference type="AlphaFoldDB" id="A0A930UYL2"/>
<evidence type="ECO:0000256" key="11">
    <source>
        <dbReference type="ARBA" id="ARBA00054633"/>
    </source>
</evidence>
<dbReference type="EC" id="2.7.1.30" evidence="3"/>
<protein>
    <recommendedName>
        <fullName evidence="3">glycerol kinase</fullName>
        <ecNumber evidence="3">2.7.1.30</ecNumber>
    </recommendedName>
    <alternativeName>
        <fullName evidence="9">ATP:glycerol 3-phosphotransferase</fullName>
    </alternativeName>
</protein>
<keyword evidence="5" id="KW-0547">Nucleotide-binding</keyword>
<dbReference type="InterPro" id="IPR043129">
    <property type="entry name" value="ATPase_NBD"/>
</dbReference>
<dbReference type="RefSeq" id="WP_194501962.1">
    <property type="nucleotide sequence ID" value="NZ_JADIVZ010000001.1"/>
</dbReference>
<dbReference type="Pfam" id="PF00370">
    <property type="entry name" value="FGGY_N"/>
    <property type="match status" value="1"/>
</dbReference>
<reference evidence="15" key="1">
    <citation type="submission" date="2020-11" db="EMBL/GenBank/DDBJ databases">
        <title>Nocardioides sp. CBS4Y-1, whole genome shotgun sequence.</title>
        <authorList>
            <person name="Tuo L."/>
        </authorList>
    </citation>
    <scope>NUCLEOTIDE SEQUENCE</scope>
    <source>
        <strain evidence="15">CBS4Y-1</strain>
    </source>
</reference>
<keyword evidence="7" id="KW-0319">Glycerol metabolism</keyword>
<evidence type="ECO:0000256" key="3">
    <source>
        <dbReference type="ARBA" id="ARBA00012099"/>
    </source>
</evidence>
<feature type="domain" description="Carbohydrate kinase FGGY N-terminal" evidence="13">
    <location>
        <begin position="11"/>
        <end position="253"/>
    </location>
</feature>
<organism evidence="15 16">
    <name type="scientific">Nocardioides acrostichi</name>
    <dbReference type="NCBI Taxonomy" id="2784339"/>
    <lineage>
        <taxon>Bacteria</taxon>
        <taxon>Bacillati</taxon>
        <taxon>Actinomycetota</taxon>
        <taxon>Actinomycetes</taxon>
        <taxon>Propionibacteriales</taxon>
        <taxon>Nocardioidaceae</taxon>
        <taxon>Nocardioides</taxon>
    </lineage>
</organism>
<evidence type="ECO:0000256" key="12">
    <source>
        <dbReference type="RuleBase" id="RU003733"/>
    </source>
</evidence>
<dbReference type="NCBIfam" id="TIGR01311">
    <property type="entry name" value="glycerol_kin"/>
    <property type="match status" value="1"/>
</dbReference>
<dbReference type="SUPFAM" id="SSF53067">
    <property type="entry name" value="Actin-like ATPase domain"/>
    <property type="match status" value="2"/>
</dbReference>
<evidence type="ECO:0000256" key="7">
    <source>
        <dbReference type="ARBA" id="ARBA00022798"/>
    </source>
</evidence>
<gene>
    <name evidence="15" type="primary">glpK</name>
    <name evidence="15" type="ORF">ISG29_03725</name>
</gene>
<dbReference type="Gene3D" id="3.30.420.40">
    <property type="match status" value="2"/>
</dbReference>
<evidence type="ECO:0000256" key="4">
    <source>
        <dbReference type="ARBA" id="ARBA00022679"/>
    </source>
</evidence>
<dbReference type="InterPro" id="IPR018483">
    <property type="entry name" value="Carb_kinase_FGGY_CS"/>
</dbReference>
<keyword evidence="8" id="KW-0067">ATP-binding</keyword>
<sequence>MSVGPHSRRLVASIDQGTGSTRCLLFDAAGRLVSLAQREHAHRYPRPGWSEHDASEIWSNVRRVVPQALSDAGATPDDVVALGIANQRESCVVWERRTGRPLSPVITWEDTRASGVIEQIVAAGHTEAVLAATGIPPASYFAAGRLRWLLDTVPDLERRALRGEVAFGTMETWLIWNLTGGEHLTDVTNASRTNLMNLDSLRWDSDMLDVFDIPEETLPEIRATADAYGTCAEVLPGVPITAALGDQQAALFGQTCFDVGQSKCTFGTGAFFLMNVGQTPVPSRHGLLATVGYALPGEPPVFALEGSIAVAGSLVQWVRDNVGLVDTAPRIETLARTVSDNGGCYVVPAFSGLYAPRWDAQARGVIVGLTAYVTSGHLARSVLEATAWQTAEVVEAVEQVSGQRPASLRVDGGMTTNHLLMQNVADVLDLPVERPLFSETVSVGAAYAAGLSAGVWPDLDALRRLWRRAASWQPEMDSATRDRERAHWAHAVDRARGWLDHDPAPGRDEQARGLTG</sequence>
<dbReference type="GO" id="GO:0006072">
    <property type="term" value="P:glycerol-3-phosphate metabolic process"/>
    <property type="evidence" value="ECO:0007669"/>
    <property type="project" value="InterPro"/>
</dbReference>
<comment type="similarity">
    <text evidence="2 12">Belongs to the FGGY kinase family.</text>
</comment>
<evidence type="ECO:0000256" key="1">
    <source>
        <dbReference type="ARBA" id="ARBA00005190"/>
    </source>
</evidence>
<evidence type="ECO:0000259" key="13">
    <source>
        <dbReference type="Pfam" id="PF00370"/>
    </source>
</evidence>
<dbReference type="InterPro" id="IPR000577">
    <property type="entry name" value="Carb_kinase_FGGY"/>
</dbReference>
<name>A0A930UYL2_9ACTN</name>
<dbReference type="PANTHER" id="PTHR10196">
    <property type="entry name" value="SUGAR KINASE"/>
    <property type="match status" value="1"/>
</dbReference>
<dbReference type="EMBL" id="JADIVZ010000001">
    <property type="protein sequence ID" value="MBF4160784.1"/>
    <property type="molecule type" value="Genomic_DNA"/>
</dbReference>
<evidence type="ECO:0000256" key="9">
    <source>
        <dbReference type="ARBA" id="ARBA00043149"/>
    </source>
</evidence>
<dbReference type="InterPro" id="IPR018484">
    <property type="entry name" value="FGGY_N"/>
</dbReference>
<dbReference type="InterPro" id="IPR005999">
    <property type="entry name" value="Glycerol_kin"/>
</dbReference>
<dbReference type="FunFam" id="3.30.420.40:FF:000007">
    <property type="entry name" value="Glycerol kinase"/>
    <property type="match status" value="1"/>
</dbReference>
<dbReference type="CDD" id="cd07769">
    <property type="entry name" value="ASKHA_NBD_FGGY_GK"/>
    <property type="match status" value="1"/>
</dbReference>